<dbReference type="Gene3D" id="1.10.340.70">
    <property type="match status" value="1"/>
</dbReference>
<dbReference type="PANTHER" id="PTHR37984:SF11">
    <property type="entry name" value="INTEGRASE CATALYTIC DOMAIN-CONTAINING PROTEIN"/>
    <property type="match status" value="1"/>
</dbReference>
<evidence type="ECO:0000256" key="2">
    <source>
        <dbReference type="ARBA" id="ARBA00022695"/>
    </source>
</evidence>
<dbReference type="InterPro" id="IPR036397">
    <property type="entry name" value="RNaseH_sf"/>
</dbReference>
<organism evidence="9 10">
    <name type="scientific">Mytilus coruscus</name>
    <name type="common">Sea mussel</name>
    <dbReference type="NCBI Taxonomy" id="42192"/>
    <lineage>
        <taxon>Eukaryota</taxon>
        <taxon>Metazoa</taxon>
        <taxon>Spiralia</taxon>
        <taxon>Lophotrochozoa</taxon>
        <taxon>Mollusca</taxon>
        <taxon>Bivalvia</taxon>
        <taxon>Autobranchia</taxon>
        <taxon>Pteriomorphia</taxon>
        <taxon>Mytilida</taxon>
        <taxon>Mytiloidea</taxon>
        <taxon>Mytilidae</taxon>
        <taxon>Mytilinae</taxon>
        <taxon>Mytilus</taxon>
    </lineage>
</organism>
<evidence type="ECO:0000313" key="9">
    <source>
        <dbReference type="EMBL" id="CAC5379941.1"/>
    </source>
</evidence>
<keyword evidence="3" id="KW-0540">Nuclease</keyword>
<evidence type="ECO:0000256" key="4">
    <source>
        <dbReference type="ARBA" id="ARBA00022759"/>
    </source>
</evidence>
<feature type="compositionally biased region" description="Polar residues" evidence="7">
    <location>
        <begin position="612"/>
        <end position="624"/>
    </location>
</feature>
<feature type="compositionally biased region" description="Basic and acidic residues" evidence="7">
    <location>
        <begin position="559"/>
        <end position="579"/>
    </location>
</feature>
<dbReference type="InterPro" id="IPR012337">
    <property type="entry name" value="RNaseH-like_sf"/>
</dbReference>
<evidence type="ECO:0000256" key="7">
    <source>
        <dbReference type="SAM" id="MobiDB-lite"/>
    </source>
</evidence>
<keyword evidence="6" id="KW-0695">RNA-directed DNA polymerase</keyword>
<dbReference type="CDD" id="cd09274">
    <property type="entry name" value="RNase_HI_RT_Ty3"/>
    <property type="match status" value="1"/>
</dbReference>
<dbReference type="SUPFAM" id="SSF56672">
    <property type="entry name" value="DNA/RNA polymerases"/>
    <property type="match status" value="1"/>
</dbReference>
<keyword evidence="4" id="KW-0255">Endonuclease</keyword>
<dbReference type="Pfam" id="PF17917">
    <property type="entry name" value="RT_RNaseH"/>
    <property type="match status" value="1"/>
</dbReference>
<dbReference type="InterPro" id="IPR050951">
    <property type="entry name" value="Retrovirus_Pol_polyprotein"/>
</dbReference>
<keyword evidence="1" id="KW-0808">Transferase</keyword>
<dbReference type="AlphaFoldDB" id="A0A6J8B8X6"/>
<evidence type="ECO:0000256" key="1">
    <source>
        <dbReference type="ARBA" id="ARBA00022679"/>
    </source>
</evidence>
<dbReference type="EMBL" id="CACVKT020002765">
    <property type="protein sequence ID" value="CAC5379941.1"/>
    <property type="molecule type" value="Genomic_DNA"/>
</dbReference>
<dbReference type="Pfam" id="PF17921">
    <property type="entry name" value="Integrase_H2C2"/>
    <property type="match status" value="1"/>
</dbReference>
<feature type="region of interest" description="Disordered" evidence="7">
    <location>
        <begin position="597"/>
        <end position="635"/>
    </location>
</feature>
<dbReference type="SUPFAM" id="SSF53098">
    <property type="entry name" value="Ribonuclease H-like"/>
    <property type="match status" value="1"/>
</dbReference>
<dbReference type="InterPro" id="IPR043502">
    <property type="entry name" value="DNA/RNA_pol_sf"/>
</dbReference>
<feature type="domain" description="Integrase catalytic" evidence="8">
    <location>
        <begin position="283"/>
        <end position="439"/>
    </location>
</feature>
<dbReference type="GO" id="GO:0003964">
    <property type="term" value="F:RNA-directed DNA polymerase activity"/>
    <property type="evidence" value="ECO:0007669"/>
    <property type="project" value="UniProtKB-KW"/>
</dbReference>
<dbReference type="GO" id="GO:0016787">
    <property type="term" value="F:hydrolase activity"/>
    <property type="evidence" value="ECO:0007669"/>
    <property type="project" value="UniProtKB-KW"/>
</dbReference>
<dbReference type="Gene3D" id="3.30.420.10">
    <property type="entry name" value="Ribonuclease H-like superfamily/Ribonuclease H"/>
    <property type="match status" value="1"/>
</dbReference>
<sequence>MAYFNPTRPIVLRCEASFNEGLSAGLFQQTPRGTQPVHYISRTMTDTEKRYSQTEKDALSIKWAKNRFSIYLLGAPKFKIITAHKPLIPMFNKTTIKLPPRIEKWVMDMQDVDFELIYEPGKDEADPLDFLSRHPLPEKETDETEKIIKVIIANEHAVVLERLQEETLKDQQLQKLKQRILKGDWEHNRKDDDISPFYYMKQELYVAEGLIFRLNQIVIPSKLQQRVIRAAHSMGHLGMTKTKQMLREKYWFPTMNSMVEKIIGQCYECQVATKQHKQEPLKMTVIPEKLWEVVSIDFGGPYPDGHYNLVAIDKRTRYPMVESLRTITGKQTIEKLRKIFSIHGTPSRVESDNGPPFNSGEFSEFAMEQGFKHHRVTPGHPRANGEAEVFMKLINKTEQIANLQNKDSATAIQEMLMGYRSTPHPATGISPYEALMNRPIRTKLGYIPRTITKNENLFEDINERDEQYKEKIKKYAENRNTQEHAFQIGDYVLLEQTKRDKWTTAYEPAFYIVYRINGSAIRARRVTDGREKCRDASKFKLANELVQNSIDIKTESGTQEDKENGPPARQAREGAEDKSTFDLQFIKNKSFKPGSVNYTLNKENSKSRYNETTDTGDFPNTNGLAKTCDNSDDEP</sequence>
<evidence type="ECO:0000256" key="3">
    <source>
        <dbReference type="ARBA" id="ARBA00022722"/>
    </source>
</evidence>
<dbReference type="InterPro" id="IPR041373">
    <property type="entry name" value="RT_RNaseH"/>
</dbReference>
<name>A0A6J8B8X6_MYTCO</name>
<dbReference type="PROSITE" id="PS50994">
    <property type="entry name" value="INTEGRASE"/>
    <property type="match status" value="1"/>
</dbReference>
<keyword evidence="5" id="KW-0378">Hydrolase</keyword>
<dbReference type="Pfam" id="PF00665">
    <property type="entry name" value="rve"/>
    <property type="match status" value="1"/>
</dbReference>
<dbReference type="InterPro" id="IPR041588">
    <property type="entry name" value="Integrase_H2C2"/>
</dbReference>
<dbReference type="GO" id="GO:0003676">
    <property type="term" value="F:nucleic acid binding"/>
    <property type="evidence" value="ECO:0007669"/>
    <property type="project" value="InterPro"/>
</dbReference>
<evidence type="ECO:0000256" key="6">
    <source>
        <dbReference type="ARBA" id="ARBA00022918"/>
    </source>
</evidence>
<dbReference type="GO" id="GO:0004519">
    <property type="term" value="F:endonuclease activity"/>
    <property type="evidence" value="ECO:0007669"/>
    <property type="project" value="UniProtKB-KW"/>
</dbReference>
<keyword evidence="2" id="KW-0548">Nucleotidyltransferase</keyword>
<dbReference type="PANTHER" id="PTHR37984">
    <property type="entry name" value="PROTEIN CBG26694"/>
    <property type="match status" value="1"/>
</dbReference>
<dbReference type="FunFam" id="1.10.340.70:FF:000004">
    <property type="entry name" value="Retrovirus-related Pol polyprotein from transposon 297-like Protein"/>
    <property type="match status" value="1"/>
</dbReference>
<evidence type="ECO:0000259" key="8">
    <source>
        <dbReference type="PROSITE" id="PS50994"/>
    </source>
</evidence>
<dbReference type="InterPro" id="IPR001584">
    <property type="entry name" value="Integrase_cat-core"/>
</dbReference>
<gene>
    <name evidence="9" type="ORF">MCOR_15942</name>
</gene>
<protein>
    <recommendedName>
        <fullName evidence="8">Integrase catalytic domain-containing protein</fullName>
    </recommendedName>
</protein>
<accession>A0A6J8B8X6</accession>
<dbReference type="Proteomes" id="UP000507470">
    <property type="component" value="Unassembled WGS sequence"/>
</dbReference>
<feature type="region of interest" description="Disordered" evidence="7">
    <location>
        <begin position="554"/>
        <end position="579"/>
    </location>
</feature>
<proteinExistence type="predicted"/>
<dbReference type="FunFam" id="3.30.420.10:FF:000063">
    <property type="entry name" value="Retrovirus-related Pol polyprotein from transposon 297-like Protein"/>
    <property type="match status" value="1"/>
</dbReference>
<dbReference type="GO" id="GO:0015074">
    <property type="term" value="P:DNA integration"/>
    <property type="evidence" value="ECO:0007669"/>
    <property type="project" value="InterPro"/>
</dbReference>
<evidence type="ECO:0000313" key="10">
    <source>
        <dbReference type="Proteomes" id="UP000507470"/>
    </source>
</evidence>
<evidence type="ECO:0000256" key="5">
    <source>
        <dbReference type="ARBA" id="ARBA00022801"/>
    </source>
</evidence>
<reference evidence="9 10" key="1">
    <citation type="submission" date="2020-06" db="EMBL/GenBank/DDBJ databases">
        <authorList>
            <person name="Li R."/>
            <person name="Bekaert M."/>
        </authorList>
    </citation>
    <scope>NUCLEOTIDE SEQUENCE [LARGE SCALE GENOMIC DNA]</scope>
    <source>
        <strain evidence="10">wild</strain>
    </source>
</reference>
<keyword evidence="10" id="KW-1185">Reference proteome</keyword>
<dbReference type="OrthoDB" id="5951220at2759"/>